<dbReference type="InterPro" id="IPR011604">
    <property type="entry name" value="PDDEXK-like_dom_sf"/>
</dbReference>
<proteinExistence type="predicted"/>
<dbReference type="EMBL" id="LLYA01000170">
    <property type="protein sequence ID" value="KRR21663.1"/>
    <property type="molecule type" value="Genomic_DNA"/>
</dbReference>
<gene>
    <name evidence="1" type="ORF">CQ13_06330</name>
</gene>
<sequence>MAPLPRTISQTTEAIYAAYAKSRGQAWDSMGISISILGEECERALWYELRWASQPEVIDGLKAITFETGNIEETRLLNALRMIGCEVDEVDHRGKQYRASAVAGHVRGKMDGKVLGLPEAVKTWHVVECKSMKETYWKAVVKDGVRKGYYAHWVQLNLYCHLFGFERGLYICRNKNTGEVHSERIETDHVEAIRLLARAERIVKAANPPPKLHEDPEAKLAFKCKHMCKHKAICHDKAFARISCRTCLHATPEMFGDAAWSCARWNKPLSLAEQKAGCPAHLFVPTLVPGEVVDANDEEEWVLYTLHDGREWRDGVKPARRYWHHPESGSVFMTTADEPDPREGGGDGALVEELTAAEFATLSERYAQDNNED</sequence>
<dbReference type="Gene3D" id="3.90.320.10">
    <property type="match status" value="1"/>
</dbReference>
<dbReference type="RefSeq" id="WP_057845563.1">
    <property type="nucleotide sequence ID" value="NZ_LLYA01000170.1"/>
</dbReference>
<name>A0A0R3MU09_9BRAD</name>
<protein>
    <submittedName>
        <fullName evidence="1">Uncharacterized protein</fullName>
    </submittedName>
</protein>
<dbReference type="AlphaFoldDB" id="A0A0R3MU09"/>
<dbReference type="Proteomes" id="UP000052023">
    <property type="component" value="Unassembled WGS sequence"/>
</dbReference>
<organism evidence="1 2">
    <name type="scientific">Bradyrhizobium retamae</name>
    <dbReference type="NCBI Taxonomy" id="1300035"/>
    <lineage>
        <taxon>Bacteria</taxon>
        <taxon>Pseudomonadati</taxon>
        <taxon>Pseudomonadota</taxon>
        <taxon>Alphaproteobacteria</taxon>
        <taxon>Hyphomicrobiales</taxon>
        <taxon>Nitrobacteraceae</taxon>
        <taxon>Bradyrhizobium</taxon>
    </lineage>
</organism>
<accession>A0A0R3MU09</accession>
<evidence type="ECO:0000313" key="1">
    <source>
        <dbReference type="EMBL" id="KRR21663.1"/>
    </source>
</evidence>
<keyword evidence="2" id="KW-1185">Reference proteome</keyword>
<reference evidence="1 2" key="1">
    <citation type="submission" date="2014-03" db="EMBL/GenBank/DDBJ databases">
        <title>Bradyrhizobium valentinum sp. nov., isolated from effective nodules of Lupinus mariae-josephae, a lupine endemic of basic-lime soils in Eastern Spain.</title>
        <authorList>
            <person name="Duran D."/>
            <person name="Rey L."/>
            <person name="Navarro A."/>
            <person name="Busquets A."/>
            <person name="Imperial J."/>
            <person name="Ruiz-Argueso T."/>
        </authorList>
    </citation>
    <scope>NUCLEOTIDE SEQUENCE [LARGE SCALE GENOMIC DNA]</scope>
    <source>
        <strain evidence="1 2">Ro19</strain>
    </source>
</reference>
<dbReference type="OrthoDB" id="1982at2"/>
<comment type="caution">
    <text evidence="1">The sequence shown here is derived from an EMBL/GenBank/DDBJ whole genome shotgun (WGS) entry which is preliminary data.</text>
</comment>
<evidence type="ECO:0000313" key="2">
    <source>
        <dbReference type="Proteomes" id="UP000052023"/>
    </source>
</evidence>